<dbReference type="EMBL" id="AMZH03012386">
    <property type="protein sequence ID" value="RRT51121.1"/>
    <property type="molecule type" value="Genomic_DNA"/>
</dbReference>
<proteinExistence type="inferred from homology"/>
<dbReference type="Pfam" id="PF04819">
    <property type="entry name" value="DUF716"/>
    <property type="match status" value="1"/>
</dbReference>
<feature type="transmembrane region" description="Helical" evidence="6">
    <location>
        <begin position="166"/>
        <end position="188"/>
    </location>
</feature>
<evidence type="ECO:0000313" key="7">
    <source>
        <dbReference type="EMBL" id="RRT51121.1"/>
    </source>
</evidence>
<feature type="transmembrane region" description="Helical" evidence="6">
    <location>
        <begin position="102"/>
        <end position="125"/>
    </location>
</feature>
<organism evidence="7 8">
    <name type="scientific">Ensete ventricosum</name>
    <name type="common">Abyssinian banana</name>
    <name type="synonym">Musa ensete</name>
    <dbReference type="NCBI Taxonomy" id="4639"/>
    <lineage>
        <taxon>Eukaryota</taxon>
        <taxon>Viridiplantae</taxon>
        <taxon>Streptophyta</taxon>
        <taxon>Embryophyta</taxon>
        <taxon>Tracheophyta</taxon>
        <taxon>Spermatophyta</taxon>
        <taxon>Magnoliopsida</taxon>
        <taxon>Liliopsida</taxon>
        <taxon>Zingiberales</taxon>
        <taxon>Musaceae</taxon>
        <taxon>Ensete</taxon>
    </lineage>
</organism>
<dbReference type="GO" id="GO:0016020">
    <property type="term" value="C:membrane"/>
    <property type="evidence" value="ECO:0007669"/>
    <property type="project" value="UniProtKB-SubCell"/>
</dbReference>
<evidence type="ECO:0000256" key="6">
    <source>
        <dbReference type="SAM" id="Phobius"/>
    </source>
</evidence>
<accession>A0A426YHA9</accession>
<evidence type="ECO:0000256" key="5">
    <source>
        <dbReference type="ARBA" id="ARBA00023136"/>
    </source>
</evidence>
<evidence type="ECO:0000256" key="4">
    <source>
        <dbReference type="ARBA" id="ARBA00022989"/>
    </source>
</evidence>
<reference evidence="7 8" key="1">
    <citation type="journal article" date="2014" name="Agronomy (Basel)">
        <title>A Draft Genome Sequence for Ensete ventricosum, the Drought-Tolerant Tree Against Hunger.</title>
        <authorList>
            <person name="Harrison J."/>
            <person name="Moore K.A."/>
            <person name="Paszkiewicz K."/>
            <person name="Jones T."/>
            <person name="Grant M."/>
            <person name="Ambacheew D."/>
            <person name="Muzemil S."/>
            <person name="Studholme D.J."/>
        </authorList>
    </citation>
    <scope>NUCLEOTIDE SEQUENCE [LARGE SCALE GENOMIC DNA]</scope>
</reference>
<dbReference type="AlphaFoldDB" id="A0A426YHA9"/>
<dbReference type="PANTHER" id="PTHR47830:SF1">
    <property type="entry name" value="OS11G0534100 PROTEIN"/>
    <property type="match status" value="1"/>
</dbReference>
<keyword evidence="4 6" id="KW-1133">Transmembrane helix</keyword>
<keyword evidence="5 6" id="KW-0472">Membrane</keyword>
<comment type="subcellular location">
    <subcellularLocation>
        <location evidence="1">Membrane</location>
        <topology evidence="1">Multi-pass membrane protein</topology>
    </subcellularLocation>
</comment>
<evidence type="ECO:0000256" key="2">
    <source>
        <dbReference type="ARBA" id="ARBA00006948"/>
    </source>
</evidence>
<protein>
    <submittedName>
        <fullName evidence="7">Uncharacterized protein</fullName>
    </submittedName>
</protein>
<comment type="caution">
    <text evidence="7">The sequence shown here is derived from an EMBL/GenBank/DDBJ whole genome shotgun (WGS) entry which is preliminary data.</text>
</comment>
<dbReference type="InterPro" id="IPR006904">
    <property type="entry name" value="DUF716"/>
</dbReference>
<evidence type="ECO:0000256" key="3">
    <source>
        <dbReference type="ARBA" id="ARBA00022692"/>
    </source>
</evidence>
<dbReference type="Proteomes" id="UP000287651">
    <property type="component" value="Unassembled WGS sequence"/>
</dbReference>
<sequence>MADLVYHAFAFVALFSHGLYHLISVIRAHLAGPSSSSSTSGRGAAVAADHTARPYYPLALAAHRHHLLRHLPLYLALLCLLVAVAVHAFFSSPDGARAAAQCFSYLESAAALFLFLLLAASILILPLPADVVFLLAALAFALLSAASAHSAAGYQQSELQSKCDSISSLVSAASATSALIVAIAPRLFVAELALAASIALQGLWSFQTGISLYVDAFIPEGCHQILGVLDISTSCDLDSSRHRADALLDLAFTVHATLIAIITSIVYATSTRAYCSSGLVRRHNGGSYEALPASSSTGTLSDMDHIQMKAFCKSSTQA</sequence>
<evidence type="ECO:0000256" key="1">
    <source>
        <dbReference type="ARBA" id="ARBA00004141"/>
    </source>
</evidence>
<evidence type="ECO:0000313" key="8">
    <source>
        <dbReference type="Proteomes" id="UP000287651"/>
    </source>
</evidence>
<name>A0A426YHA9_ENSVE</name>
<dbReference type="PANTHER" id="PTHR47830">
    <property type="entry name" value="OS11G0534100 PROTEIN"/>
    <property type="match status" value="1"/>
</dbReference>
<gene>
    <name evidence="7" type="ORF">B296_00051285</name>
</gene>
<feature type="transmembrane region" description="Helical" evidence="6">
    <location>
        <begin position="247"/>
        <end position="268"/>
    </location>
</feature>
<feature type="transmembrane region" description="Helical" evidence="6">
    <location>
        <begin position="131"/>
        <end position="154"/>
    </location>
</feature>
<keyword evidence="3 6" id="KW-0812">Transmembrane</keyword>
<feature type="transmembrane region" description="Helical" evidence="6">
    <location>
        <begin position="71"/>
        <end position="90"/>
    </location>
</feature>
<comment type="similarity">
    <text evidence="2">Belongs to the TMEM45 family.</text>
</comment>